<reference evidence="1 2" key="1">
    <citation type="journal article" date="2019" name="Int. J. Syst. Evol. Microbiol.">
        <title>Thermogemmatispora aurantia sp. nov. and Thermogemmatispora argillosa sp. nov., within the class Ktedonobacteria, and emended description of the genus Thermogemmatispora.</title>
        <authorList>
            <person name="Zheng Y."/>
            <person name="Wang C.M."/>
            <person name="Sakai Y."/>
            <person name="Abe K."/>
            <person name="Yokota A."/>
            <person name="Yabe S."/>
        </authorList>
    </citation>
    <scope>NUCLEOTIDE SEQUENCE [LARGE SCALE GENOMIC DNA]</scope>
    <source>
        <strain evidence="1 2">A1-2</strain>
    </source>
</reference>
<keyword evidence="2" id="KW-1185">Reference proteome</keyword>
<comment type="caution">
    <text evidence="1">The sequence shown here is derived from an EMBL/GenBank/DDBJ whole genome shotgun (WGS) entry which is preliminary data.</text>
</comment>
<dbReference type="Proteomes" id="UP000334820">
    <property type="component" value="Unassembled WGS sequence"/>
</dbReference>
<protein>
    <submittedName>
        <fullName evidence="1">Uncharacterized protein</fullName>
    </submittedName>
</protein>
<dbReference type="EMBL" id="BKZV01000002">
    <property type="protein sequence ID" value="GER82893.1"/>
    <property type="molecule type" value="Genomic_DNA"/>
</dbReference>
<sequence>MRLSTVLIIGTLIFLLSTMSALLIALYASAGGFAPLIKRLNAPSVATATALTRRLSRQATSSSPTTAVPSATVVAGAHPTATVSAQSTVIVISPSPTATVPYSGPTADTLLRAFIANSLPIACSADAGCIRPLSPNWWLACCEFYPAHGSYQFYDTSGAAPGFGTEMIVAVFQTGAHAKTVLDQLISSQAWTAPQYAIVNNCALLTEDIYTITDWNAYIAIMQQLC</sequence>
<proteinExistence type="predicted"/>
<gene>
    <name evidence="1" type="ORF">KTAU_15300</name>
</gene>
<evidence type="ECO:0000313" key="2">
    <source>
        <dbReference type="Proteomes" id="UP000334820"/>
    </source>
</evidence>
<accession>A0A5J4K5V6</accession>
<organism evidence="1 2">
    <name type="scientific">Thermogemmatispora aurantia</name>
    <dbReference type="NCBI Taxonomy" id="2045279"/>
    <lineage>
        <taxon>Bacteria</taxon>
        <taxon>Bacillati</taxon>
        <taxon>Chloroflexota</taxon>
        <taxon>Ktedonobacteria</taxon>
        <taxon>Thermogemmatisporales</taxon>
        <taxon>Thermogemmatisporaceae</taxon>
        <taxon>Thermogemmatispora</taxon>
    </lineage>
</organism>
<dbReference type="AlphaFoldDB" id="A0A5J4K5V6"/>
<evidence type="ECO:0000313" key="1">
    <source>
        <dbReference type="EMBL" id="GER82893.1"/>
    </source>
</evidence>
<name>A0A5J4K5V6_9CHLR</name>